<protein>
    <submittedName>
        <fullName evidence="1">Uncharacterized protein</fullName>
    </submittedName>
</protein>
<keyword evidence="2" id="KW-1185">Reference proteome</keyword>
<dbReference type="Gene3D" id="1.20.120.330">
    <property type="entry name" value="Nucleotidyltransferases domain 2"/>
    <property type="match status" value="1"/>
</dbReference>
<gene>
    <name evidence="1" type="ORF">SAMN02745781_03484</name>
</gene>
<name>A0A1M5FIJ5_VIBGA</name>
<sequence length="81" mass="9579">MLPFTRIPLRSTMTDMKKTLDHLPERKQQDIDTIATILRDARYSEHYEITVEELDYLAEEVEKLKVLTEEVCRGRIGENIE</sequence>
<dbReference type="EMBL" id="FQUH01000020">
    <property type="protein sequence ID" value="SHF91343.1"/>
    <property type="molecule type" value="Genomic_DNA"/>
</dbReference>
<evidence type="ECO:0000313" key="2">
    <source>
        <dbReference type="Proteomes" id="UP000184159"/>
    </source>
</evidence>
<evidence type="ECO:0000313" key="1">
    <source>
        <dbReference type="EMBL" id="SHF91343.1"/>
    </source>
</evidence>
<accession>A0A1M5FIJ5</accession>
<dbReference type="Proteomes" id="UP000184159">
    <property type="component" value="Unassembled WGS sequence"/>
</dbReference>
<reference evidence="2" key="1">
    <citation type="submission" date="2016-11" db="EMBL/GenBank/DDBJ databases">
        <authorList>
            <person name="Varghese N."/>
            <person name="Submissions S."/>
        </authorList>
    </citation>
    <scope>NUCLEOTIDE SEQUENCE [LARGE SCALE GENOMIC DNA]</scope>
    <source>
        <strain evidence="2">DSM 21264</strain>
    </source>
</reference>
<dbReference type="AlphaFoldDB" id="A0A1M5FIJ5"/>
<proteinExistence type="predicted"/>
<organism evidence="1 2">
    <name type="scientific">Vibrio gazogenes DSM 21264 = NBRC 103151</name>
    <dbReference type="NCBI Taxonomy" id="1123492"/>
    <lineage>
        <taxon>Bacteria</taxon>
        <taxon>Pseudomonadati</taxon>
        <taxon>Pseudomonadota</taxon>
        <taxon>Gammaproteobacteria</taxon>
        <taxon>Vibrionales</taxon>
        <taxon>Vibrionaceae</taxon>
        <taxon>Vibrio</taxon>
    </lineage>
</organism>